<organism evidence="2 3">
    <name type="scientific">Mycobacterium phage Sbash</name>
    <dbReference type="NCBI Taxonomy" id="1567475"/>
    <lineage>
        <taxon>Viruses</taxon>
        <taxon>Duplodnaviria</taxon>
        <taxon>Heunggongvirae</taxon>
        <taxon>Uroviricota</taxon>
        <taxon>Caudoviricetes</taxon>
        <taxon>Chenonavirus</taxon>
        <taxon>Chenonavirus sbash</taxon>
    </lineage>
</organism>
<dbReference type="GeneID" id="23679499"/>
<name>A0A0A7RVT3_9CAUD</name>
<gene>
    <name evidence="2" type="primary">84</name>
    <name evidence="2" type="ORF">PBI_SBASH_84</name>
</gene>
<proteinExistence type="predicted"/>
<keyword evidence="3" id="KW-1185">Reference proteome</keyword>
<evidence type="ECO:0000313" key="3">
    <source>
        <dbReference type="Proteomes" id="UP000031075"/>
    </source>
</evidence>
<evidence type="ECO:0000313" key="2">
    <source>
        <dbReference type="EMBL" id="AJA43385.1"/>
    </source>
</evidence>
<keyword evidence="1" id="KW-0175">Coiled coil</keyword>
<dbReference type="EMBL" id="KP027201">
    <property type="protein sequence ID" value="AJA43385.1"/>
    <property type="molecule type" value="Genomic_DNA"/>
</dbReference>
<evidence type="ECO:0000256" key="1">
    <source>
        <dbReference type="SAM" id="Coils"/>
    </source>
</evidence>
<dbReference type="Proteomes" id="UP000031075">
    <property type="component" value="Segment"/>
</dbReference>
<dbReference type="KEGG" id="vg:23679499"/>
<dbReference type="RefSeq" id="YP_009124738.1">
    <property type="nucleotide sequence ID" value="NC_026589.1"/>
</dbReference>
<sequence>MRRTLAGALIRLAHKVYPPKVTIEQDKAHEAAAGRVFAAELRVDKARRDLAAAEAALAEARARRIA</sequence>
<feature type="coiled-coil region" evidence="1">
    <location>
        <begin position="36"/>
        <end position="63"/>
    </location>
</feature>
<accession>A0A0A7RVT3</accession>
<protein>
    <submittedName>
        <fullName evidence="2">Uncharacterized protein</fullName>
    </submittedName>
</protein>
<reference evidence="2 3" key="1">
    <citation type="submission" date="2014-10" db="EMBL/GenBank/DDBJ databases">
        <authorList>
            <person name="Msani S."/>
            <person name="Brouckaert M.-A."/>
            <person name="Jacobs C."/>
            <person name="Mafu P."/>
            <person name="Moti D."/>
            <person name="Naeem M."/>
            <person name="Ntuli T."/>
            <person name="Mngomezulu K."/>
            <person name="Larsen M.H."/>
            <person name="Rubin E.J."/>
            <person name="Russell D.A."/>
            <person name="Guerrero C.A."/>
            <person name="Bowman C.A."/>
            <person name="Jacobs-Sera D."/>
            <person name="Hendrix R.W."/>
            <person name="Hatfull G.F."/>
        </authorList>
    </citation>
    <scope>NUCLEOTIDE SEQUENCE [LARGE SCALE GENOMIC DNA]</scope>
</reference>